<dbReference type="SUPFAM" id="SSF102588">
    <property type="entry name" value="LmbE-like"/>
    <property type="match status" value="1"/>
</dbReference>
<dbReference type="InterPro" id="IPR003737">
    <property type="entry name" value="GlcNAc_PI_deacetylase-related"/>
</dbReference>
<dbReference type="NCBIfam" id="TIGR04001">
    <property type="entry name" value="thiol_BshB1"/>
    <property type="match status" value="1"/>
</dbReference>
<dbReference type="Gene3D" id="3.40.50.10320">
    <property type="entry name" value="LmbE-like"/>
    <property type="match status" value="1"/>
</dbReference>
<dbReference type="Pfam" id="PF02585">
    <property type="entry name" value="PIG-L"/>
    <property type="match status" value="1"/>
</dbReference>
<dbReference type="InterPro" id="IPR023842">
    <property type="entry name" value="Bacillithiol_biosynth_BshB1"/>
</dbReference>
<sequence>MLNILAVGPHPDDVELGMGGSILKFTEASHRVTIVDLTDGEPTPHGEPEIRKKESVKSSRILGIEERITLDFPNRYLQDEIEVRQELAEVIRKIQPDILFAPYWIDAHPDHVAASKICDAARFYGKLTKTEMQGRPFYVKKIYYYIASHLKLNFKPSFVMDISKEMKMKIESIRHYESQFGPSPEGHQLFEWVLNSNRYWGNLIGTEFAEPFISKEEVGIKDIEVLL</sequence>
<dbReference type="PANTHER" id="PTHR12993:SF30">
    <property type="entry name" value="N-ACETYL-ALPHA-D-GLUCOSAMINYL L-MALATE DEACETYLASE 1"/>
    <property type="match status" value="1"/>
</dbReference>
<dbReference type="PANTHER" id="PTHR12993">
    <property type="entry name" value="N-ACETYLGLUCOSAMINYL-PHOSPHATIDYLINOSITOL DE-N-ACETYLASE-RELATED"/>
    <property type="match status" value="1"/>
</dbReference>
<evidence type="ECO:0000313" key="1">
    <source>
        <dbReference type="EMBL" id="OGD13744.1"/>
    </source>
</evidence>
<dbReference type="AlphaFoldDB" id="A0A1F5A7F4"/>
<accession>A0A1F5A7F4</accession>
<proteinExistence type="predicted"/>
<comment type="caution">
    <text evidence="1">The sequence shown here is derived from an EMBL/GenBank/DDBJ whole genome shotgun (WGS) entry which is preliminary data.</text>
</comment>
<organism evidence="1 2">
    <name type="scientific">Candidatus Sediminicultor quintus</name>
    <dbReference type="NCBI Taxonomy" id="1797291"/>
    <lineage>
        <taxon>Bacteria</taxon>
        <taxon>Pseudomonadati</taxon>
        <taxon>Atribacterota</taxon>
        <taxon>Candidatus Phoenicimicrobiia</taxon>
        <taxon>Candidatus Pheonicimicrobiales</taxon>
        <taxon>Candidatus Phoenicimicrobiaceae</taxon>
        <taxon>Candidatus Sediminicultor</taxon>
    </lineage>
</organism>
<dbReference type="EMBL" id="MEYH01000102">
    <property type="protein sequence ID" value="OGD13744.1"/>
    <property type="molecule type" value="Genomic_DNA"/>
</dbReference>
<protein>
    <submittedName>
        <fullName evidence="1">Bacillithiol biosynthesis deacetylase BshB1</fullName>
    </submittedName>
</protein>
<reference evidence="1 2" key="1">
    <citation type="journal article" date="2016" name="Nat. Commun.">
        <title>Thousands of microbial genomes shed light on interconnected biogeochemical processes in an aquifer system.</title>
        <authorList>
            <person name="Anantharaman K."/>
            <person name="Brown C.T."/>
            <person name="Hug L.A."/>
            <person name="Sharon I."/>
            <person name="Castelle C.J."/>
            <person name="Probst A.J."/>
            <person name="Thomas B.C."/>
            <person name="Singh A."/>
            <person name="Wilkins M.J."/>
            <person name="Karaoz U."/>
            <person name="Brodie E.L."/>
            <person name="Williams K.H."/>
            <person name="Hubbard S.S."/>
            <person name="Banfield J.F."/>
        </authorList>
    </citation>
    <scope>NUCLEOTIDE SEQUENCE [LARGE SCALE GENOMIC DNA]</scope>
</reference>
<dbReference type="Proteomes" id="UP000177701">
    <property type="component" value="Unassembled WGS sequence"/>
</dbReference>
<name>A0A1F5A7F4_9BACT</name>
<gene>
    <name evidence="1" type="ORF">A2V47_00605</name>
</gene>
<dbReference type="GO" id="GO:0019213">
    <property type="term" value="F:deacetylase activity"/>
    <property type="evidence" value="ECO:0007669"/>
    <property type="project" value="InterPro"/>
</dbReference>
<dbReference type="GO" id="GO:0071793">
    <property type="term" value="P:bacillithiol biosynthetic process"/>
    <property type="evidence" value="ECO:0007669"/>
    <property type="project" value="InterPro"/>
</dbReference>
<dbReference type="STRING" id="1797291.A2V47_00605"/>
<dbReference type="GO" id="GO:0016811">
    <property type="term" value="F:hydrolase activity, acting on carbon-nitrogen (but not peptide) bonds, in linear amides"/>
    <property type="evidence" value="ECO:0007669"/>
    <property type="project" value="TreeGrafter"/>
</dbReference>
<evidence type="ECO:0000313" key="2">
    <source>
        <dbReference type="Proteomes" id="UP000177701"/>
    </source>
</evidence>
<dbReference type="InterPro" id="IPR024078">
    <property type="entry name" value="LmbE-like_dom_sf"/>
</dbReference>